<dbReference type="Pfam" id="PF00155">
    <property type="entry name" value="Aminotran_1_2"/>
    <property type="match status" value="1"/>
</dbReference>
<dbReference type="SUPFAM" id="SSF53383">
    <property type="entry name" value="PLP-dependent transferases"/>
    <property type="match status" value="1"/>
</dbReference>
<sequence length="391" mass="44538">MKFDFDEIIDRKNTDSVKYDKLLEYFGKKDLLALWVADMDFKVPPCISNAIAERANHEIYGYSFRGEACITSVQNWLEKRHGWQVNVDWISSSPGVVTALSLLLLSLTNEGDVIAVQPPVYHPFYHVVRDTKRKIRHNPLRRTAHGYEMDFLQLEKIAQDGIRAILLSNPHNPVGRVWRKDELLKLGELAIKHDFLIISDEIHQDLTFNGYKHIPIGSLSAELAQRTITCIAPSKTFNVAGLASSVVIVPNSELKMKYEKLLSALHLNLGNLFGHIAMKAGYEKGEEWLEQLMIYLEGNVNFLRKYLQENLPQISMIEPEATYLVWLDCRKLGMSSEEIYQLAVEDADLALNKGTTFGMEGEGYMRMNIACPRSILEQALNQLKEAILKKS</sequence>
<dbReference type="Gene3D" id="3.90.1150.10">
    <property type="entry name" value="Aspartate Aminotransferase, domain 1"/>
    <property type="match status" value="1"/>
</dbReference>
<name>A0A434AVN8_9BACT</name>
<dbReference type="Proteomes" id="UP000282985">
    <property type="component" value="Unassembled WGS sequence"/>
</dbReference>
<dbReference type="GO" id="GO:0030170">
    <property type="term" value="F:pyridoxal phosphate binding"/>
    <property type="evidence" value="ECO:0007669"/>
    <property type="project" value="InterPro"/>
</dbReference>
<feature type="domain" description="Aminotransferase class I/classII large" evidence="6">
    <location>
        <begin position="33"/>
        <end position="382"/>
    </location>
</feature>
<evidence type="ECO:0000313" key="8">
    <source>
        <dbReference type="Proteomes" id="UP000282985"/>
    </source>
</evidence>
<dbReference type="InterPro" id="IPR015424">
    <property type="entry name" value="PyrdxlP-dep_Trfase"/>
</dbReference>
<dbReference type="InterPro" id="IPR004839">
    <property type="entry name" value="Aminotransferase_I/II_large"/>
</dbReference>
<dbReference type="PANTHER" id="PTHR43525:SF1">
    <property type="entry name" value="PROTEIN MALY"/>
    <property type="match status" value="1"/>
</dbReference>
<dbReference type="InterPro" id="IPR051798">
    <property type="entry name" value="Class-II_PLP-Dep_Aminotrans"/>
</dbReference>
<dbReference type="EMBL" id="RJJX01000008">
    <property type="protein sequence ID" value="RUT78557.1"/>
    <property type="molecule type" value="Genomic_DNA"/>
</dbReference>
<dbReference type="OrthoDB" id="9802872at2"/>
<keyword evidence="8" id="KW-1185">Reference proteome</keyword>
<evidence type="ECO:0000256" key="2">
    <source>
        <dbReference type="ARBA" id="ARBA00012224"/>
    </source>
</evidence>
<evidence type="ECO:0000256" key="5">
    <source>
        <dbReference type="ARBA" id="ARBA00037974"/>
    </source>
</evidence>
<dbReference type="CDD" id="cd00609">
    <property type="entry name" value="AAT_like"/>
    <property type="match status" value="1"/>
</dbReference>
<dbReference type="InterPro" id="IPR015421">
    <property type="entry name" value="PyrdxlP-dep_Trfase_major"/>
</dbReference>
<evidence type="ECO:0000256" key="4">
    <source>
        <dbReference type="ARBA" id="ARBA00023239"/>
    </source>
</evidence>
<comment type="similarity">
    <text evidence="5">Belongs to the class-II pyridoxal-phosphate-dependent aminotransferase family. MalY/PatB cystathionine beta-lyase subfamily.</text>
</comment>
<gene>
    <name evidence="7" type="ORF">DLK05_08055</name>
</gene>
<keyword evidence="4 7" id="KW-0456">Lyase</keyword>
<evidence type="ECO:0000256" key="1">
    <source>
        <dbReference type="ARBA" id="ARBA00001933"/>
    </source>
</evidence>
<evidence type="ECO:0000313" key="7">
    <source>
        <dbReference type="EMBL" id="RUT78557.1"/>
    </source>
</evidence>
<evidence type="ECO:0000256" key="3">
    <source>
        <dbReference type="ARBA" id="ARBA00022898"/>
    </source>
</evidence>
<dbReference type="NCBIfam" id="TIGR04350">
    <property type="entry name" value="C_S_lyase_PatB"/>
    <property type="match status" value="1"/>
</dbReference>
<organism evidence="7 8">
    <name type="scientific">Ancylomarina longa</name>
    <dbReference type="NCBI Taxonomy" id="2487017"/>
    <lineage>
        <taxon>Bacteria</taxon>
        <taxon>Pseudomonadati</taxon>
        <taxon>Bacteroidota</taxon>
        <taxon>Bacteroidia</taxon>
        <taxon>Marinilabiliales</taxon>
        <taxon>Marinifilaceae</taxon>
        <taxon>Ancylomarina</taxon>
    </lineage>
</organism>
<reference evidence="7 8" key="1">
    <citation type="submission" date="2018-11" db="EMBL/GenBank/DDBJ databases">
        <title>Parancylomarina longa gen. nov., sp. nov., isolated from sediments of southern Okinawa.</title>
        <authorList>
            <person name="Fu T."/>
        </authorList>
    </citation>
    <scope>NUCLEOTIDE SEQUENCE [LARGE SCALE GENOMIC DNA]</scope>
    <source>
        <strain evidence="7 8">T3-2 S1-C</strain>
    </source>
</reference>
<dbReference type="PANTHER" id="PTHR43525">
    <property type="entry name" value="PROTEIN MALY"/>
    <property type="match status" value="1"/>
</dbReference>
<dbReference type="EC" id="4.4.1.13" evidence="2"/>
<dbReference type="RefSeq" id="WP_127343472.1">
    <property type="nucleotide sequence ID" value="NZ_RJJX01000008.1"/>
</dbReference>
<dbReference type="GO" id="GO:0047804">
    <property type="term" value="F:cysteine-S-conjugate beta-lyase activity"/>
    <property type="evidence" value="ECO:0007669"/>
    <property type="project" value="UniProtKB-EC"/>
</dbReference>
<comment type="caution">
    <text evidence="7">The sequence shown here is derived from an EMBL/GenBank/DDBJ whole genome shotgun (WGS) entry which is preliminary data.</text>
</comment>
<accession>A0A434AVN8</accession>
<protein>
    <recommendedName>
        <fullName evidence="2">cysteine-S-conjugate beta-lyase</fullName>
        <ecNumber evidence="2">4.4.1.13</ecNumber>
    </recommendedName>
</protein>
<dbReference type="InterPro" id="IPR015422">
    <property type="entry name" value="PyrdxlP-dep_Trfase_small"/>
</dbReference>
<dbReference type="InterPro" id="IPR027619">
    <property type="entry name" value="C-S_lyase_PatB-like"/>
</dbReference>
<keyword evidence="3" id="KW-0663">Pyridoxal phosphate</keyword>
<proteinExistence type="inferred from homology"/>
<dbReference type="Gene3D" id="3.40.640.10">
    <property type="entry name" value="Type I PLP-dependent aspartate aminotransferase-like (Major domain)"/>
    <property type="match status" value="1"/>
</dbReference>
<dbReference type="AlphaFoldDB" id="A0A434AVN8"/>
<evidence type="ECO:0000259" key="6">
    <source>
        <dbReference type="Pfam" id="PF00155"/>
    </source>
</evidence>
<comment type="cofactor">
    <cofactor evidence="1">
        <name>pyridoxal 5'-phosphate</name>
        <dbReference type="ChEBI" id="CHEBI:597326"/>
    </cofactor>
</comment>